<sequence length="1026" mass="111969">MHMMDIFSISKSLHHSALLKLILCIIVSQTLVNKPTTSAGLRLGSETDRLTLLALKDKLTKGLPDALSSWNESIHFCEWQGIICSSRHVRVAVLYLTNQNMGGTISPALGNLTFLKLLNLSLNNLHGGIPKEVGRLKRLQRINLGGNNLDGEIPAELANCSNLVVINFLQNNLTGKVPFGLGSMKYLTRLTLGVNKIVGTIPTSLGNHSSLELLDLSYNHLEGSLPDSLGGLSNLRFLFVGVNFLSGIIPPSLYNLSNMQNIDVAVNQFVGSLPSNIDIAFPRLEFFYFDLNSFTGTIPSSIGNISNLQKIDIGNCRFSGPTPATFGRLINLQYLNIEFNSLGNGKASDLDFLSSLTNCSQLNTLIFPGNRFGGALTDLIGNFSTRLNTLLMGSNQISGTIPETIGRLVGLISLRMEDNLLEGTIPTSIGKLTNLGELVFYLNRLSGNIPSSIGNLSMLFDLELDTNSLEGGIPLSFSHIANMQHLYLYQNNLSGNIPHQIFSRQQSLINIDLSHNSFTGSVPSEFGKMKQLVELYLHENKLSGDIPSELGECSGLENLVMSGNFFQGSIPSSFGSLISLEILDLSRNNLSGPIPGELRKLSMLKSLNLSFNHLHGEIPIAGVFSNITGLSLYGNDYLCGGIPELKLPACPVIHLKKPKKPLHLKVILIIVLTGVFLCSIVSIIILYMTKKPKRLSTTASLENRFLMVSYGELHEATNGFSSTNLIGIGSFGTVFKGTFAHFNNPIAVKVLNLQTRGASKSFVAECRALCRVRHRNLVKILTCCSSIDYKGADFKALVFEFMPNGSLENWLHSDEQSESENQNLNLIQRLDVAIDVAQALDYLHNDSEEVIVHCDIKPNNIFLDNDMVAHLGDFGLARILDEAKGNGSREQATSSTVKGTIGYIPPEYGMGGAVSAVGNIYSYGILLLEMIVGRKPTDSMLSENLSLHMMCKMALPKGLIEQVDPRLLEQSNDKIREALVSLARVGVACSSELPSERMSIKDVIVELLAIKRKLSHPQGITIVTQN</sequence>
<dbReference type="EMBL" id="CM039428">
    <property type="protein sequence ID" value="KAI4351081.1"/>
    <property type="molecule type" value="Genomic_DNA"/>
</dbReference>
<reference evidence="1 2" key="1">
    <citation type="journal article" date="2022" name="DNA Res.">
        <title>Chromosomal-level genome assembly of the orchid tree Bauhinia variegata (Leguminosae; Cercidoideae) supports the allotetraploid origin hypothesis of Bauhinia.</title>
        <authorList>
            <person name="Zhong Y."/>
            <person name="Chen Y."/>
            <person name="Zheng D."/>
            <person name="Pang J."/>
            <person name="Liu Y."/>
            <person name="Luo S."/>
            <person name="Meng S."/>
            <person name="Qian L."/>
            <person name="Wei D."/>
            <person name="Dai S."/>
            <person name="Zhou R."/>
        </authorList>
    </citation>
    <scope>NUCLEOTIDE SEQUENCE [LARGE SCALE GENOMIC DNA]</scope>
    <source>
        <strain evidence="1">BV-YZ2020</strain>
    </source>
</reference>
<organism evidence="1 2">
    <name type="scientific">Bauhinia variegata</name>
    <name type="common">Purple orchid tree</name>
    <name type="synonym">Phanera variegata</name>
    <dbReference type="NCBI Taxonomy" id="167791"/>
    <lineage>
        <taxon>Eukaryota</taxon>
        <taxon>Viridiplantae</taxon>
        <taxon>Streptophyta</taxon>
        <taxon>Embryophyta</taxon>
        <taxon>Tracheophyta</taxon>
        <taxon>Spermatophyta</taxon>
        <taxon>Magnoliopsida</taxon>
        <taxon>eudicotyledons</taxon>
        <taxon>Gunneridae</taxon>
        <taxon>Pentapetalae</taxon>
        <taxon>rosids</taxon>
        <taxon>fabids</taxon>
        <taxon>Fabales</taxon>
        <taxon>Fabaceae</taxon>
        <taxon>Cercidoideae</taxon>
        <taxon>Cercideae</taxon>
        <taxon>Bauhiniinae</taxon>
        <taxon>Bauhinia</taxon>
    </lineage>
</organism>
<accession>A0ACB9PRF2</accession>
<comment type="caution">
    <text evidence="1">The sequence shown here is derived from an EMBL/GenBank/DDBJ whole genome shotgun (WGS) entry which is preliminary data.</text>
</comment>
<name>A0ACB9PRF2_BAUVA</name>
<evidence type="ECO:0000313" key="1">
    <source>
        <dbReference type="EMBL" id="KAI4351081.1"/>
    </source>
</evidence>
<gene>
    <name evidence="1" type="ORF">L6164_005466</name>
</gene>
<protein>
    <submittedName>
        <fullName evidence="1">Uncharacterized protein</fullName>
    </submittedName>
</protein>
<proteinExistence type="predicted"/>
<keyword evidence="2" id="KW-1185">Reference proteome</keyword>
<dbReference type="Proteomes" id="UP000828941">
    <property type="component" value="Chromosome 3"/>
</dbReference>
<evidence type="ECO:0000313" key="2">
    <source>
        <dbReference type="Proteomes" id="UP000828941"/>
    </source>
</evidence>